<dbReference type="SUPFAM" id="SSF53474">
    <property type="entry name" value="alpha/beta-Hydrolases"/>
    <property type="match status" value="1"/>
</dbReference>
<dbReference type="InterPro" id="IPR050955">
    <property type="entry name" value="Plant_Biomass_Hydrol_Est"/>
</dbReference>
<dbReference type="PANTHER" id="PTHR43037:SF1">
    <property type="entry name" value="BLL1128 PROTEIN"/>
    <property type="match status" value="1"/>
</dbReference>
<dbReference type="AlphaFoldDB" id="A0A5C6ALQ4"/>
<evidence type="ECO:0000313" key="3">
    <source>
        <dbReference type="Proteomes" id="UP000317421"/>
    </source>
</evidence>
<keyword evidence="1" id="KW-0732">Signal</keyword>
<proteinExistence type="predicted"/>
<keyword evidence="3" id="KW-1185">Reference proteome</keyword>
<comment type="caution">
    <text evidence="2">The sequence shown here is derived from an EMBL/GenBank/DDBJ whole genome shotgun (WGS) entry which is preliminary data.</text>
</comment>
<dbReference type="InterPro" id="IPR029058">
    <property type="entry name" value="AB_hydrolase_fold"/>
</dbReference>
<sequence>MPRVPSVVAKTSFKSTPHSLVPTSTVPYSESRRSVPAEWAWSEATAAPAVDPTTATFAPLGYESGYQYPLLVWLHGDGANEQTLPQVMRHISVRNFVATAPRGVDGVASAFGWRQNADSIDAAEDAVFDAIEATGERFSLHPRRVFLAGSGSGGSMAMRIALRHPGRFAGVATLDGALPTSDALLCRVNELRELPMLLSACKQSPAYSEPQVCRDLSLLHSAGCSVAIRQYPGDDDLTTTMLADLNRWAMGIVCG</sequence>
<dbReference type="PANTHER" id="PTHR43037">
    <property type="entry name" value="UNNAMED PRODUCT-RELATED"/>
    <property type="match status" value="1"/>
</dbReference>
<accession>A0A5C6ALQ4</accession>
<gene>
    <name evidence="2" type="ORF">Pla108_12900</name>
</gene>
<dbReference type="EMBL" id="SJPR01000001">
    <property type="protein sequence ID" value="TWU00341.1"/>
    <property type="molecule type" value="Genomic_DNA"/>
</dbReference>
<reference evidence="2 3" key="1">
    <citation type="submission" date="2019-02" db="EMBL/GenBank/DDBJ databases">
        <title>Deep-cultivation of Planctomycetes and their phenomic and genomic characterization uncovers novel biology.</title>
        <authorList>
            <person name="Wiegand S."/>
            <person name="Jogler M."/>
            <person name="Boedeker C."/>
            <person name="Pinto D."/>
            <person name="Vollmers J."/>
            <person name="Rivas-Marin E."/>
            <person name="Kohn T."/>
            <person name="Peeters S.H."/>
            <person name="Heuer A."/>
            <person name="Rast P."/>
            <person name="Oberbeckmann S."/>
            <person name="Bunk B."/>
            <person name="Jeske O."/>
            <person name="Meyerdierks A."/>
            <person name="Storesund J.E."/>
            <person name="Kallscheuer N."/>
            <person name="Luecker S."/>
            <person name="Lage O.M."/>
            <person name="Pohl T."/>
            <person name="Merkel B.J."/>
            <person name="Hornburger P."/>
            <person name="Mueller R.-W."/>
            <person name="Bruemmer F."/>
            <person name="Labrenz M."/>
            <person name="Spormann A.M."/>
            <person name="Op Den Camp H."/>
            <person name="Overmann J."/>
            <person name="Amann R."/>
            <person name="Jetten M.S.M."/>
            <person name="Mascher T."/>
            <person name="Medema M.H."/>
            <person name="Devos D.P."/>
            <person name="Kaster A.-K."/>
            <person name="Ovreas L."/>
            <person name="Rohde M."/>
            <person name="Galperin M.Y."/>
            <person name="Jogler C."/>
        </authorList>
    </citation>
    <scope>NUCLEOTIDE SEQUENCE [LARGE SCALE GENOMIC DNA]</scope>
    <source>
        <strain evidence="2 3">Pla108</strain>
    </source>
</reference>
<dbReference type="Gene3D" id="3.40.50.1820">
    <property type="entry name" value="alpha/beta hydrolase"/>
    <property type="match status" value="1"/>
</dbReference>
<dbReference type="OrthoDB" id="270827at2"/>
<evidence type="ECO:0000256" key="1">
    <source>
        <dbReference type="ARBA" id="ARBA00022729"/>
    </source>
</evidence>
<protein>
    <submittedName>
        <fullName evidence="2">Phospholipase/Carboxylesterase</fullName>
    </submittedName>
</protein>
<dbReference type="InterPro" id="IPR000801">
    <property type="entry name" value="Esterase-like"/>
</dbReference>
<organism evidence="2 3">
    <name type="scientific">Botrimarina colliarenosi</name>
    <dbReference type="NCBI Taxonomy" id="2528001"/>
    <lineage>
        <taxon>Bacteria</taxon>
        <taxon>Pseudomonadati</taxon>
        <taxon>Planctomycetota</taxon>
        <taxon>Planctomycetia</taxon>
        <taxon>Pirellulales</taxon>
        <taxon>Lacipirellulaceae</taxon>
        <taxon>Botrimarina</taxon>
    </lineage>
</organism>
<evidence type="ECO:0000313" key="2">
    <source>
        <dbReference type="EMBL" id="TWU00341.1"/>
    </source>
</evidence>
<dbReference type="Pfam" id="PF00756">
    <property type="entry name" value="Esterase"/>
    <property type="match status" value="1"/>
</dbReference>
<name>A0A5C6ALQ4_9BACT</name>
<dbReference type="Proteomes" id="UP000317421">
    <property type="component" value="Unassembled WGS sequence"/>
</dbReference>